<sequence>MSTQHTEQDLSFSYFFVKAKEENLREFAGSFLTSAYEVGAGMEYDEVSREENKSSRTLHLQPGMAKQFKAKEFALSPADTNLTPILQVAQHNANVKLEKRLRLKKDSENRKPVRCTLDIDGHREGKEAIFVNHPESGAVTCHNYPYTGLPTFTTQSADPGLLAVAASQCARFSRGHAQDEPDDADILYNFSELLITLSTKRVALREATEATNVKARRAAAIASRPYPATRSRTTRQALATLEFKGTQRSTYQRPAIPKASCQTYIQSRKRKDGTQLGPTDRGLRSSYKKTTTIINTLKNIYPTMQAPHKEECISFSYQFGKTEAEKLVTETTWVRSVVGHQVLSGMEHGELARRLHESLNLLNCTVPPPNGLAKLIPYSATEYL</sequence>
<evidence type="ECO:0000313" key="1">
    <source>
        <dbReference type="EMBL" id="KIY60980.1"/>
    </source>
</evidence>
<evidence type="ECO:0000313" key="2">
    <source>
        <dbReference type="Proteomes" id="UP000054007"/>
    </source>
</evidence>
<protein>
    <submittedName>
        <fullName evidence="1">Uncharacterized protein</fullName>
    </submittedName>
</protein>
<proteinExistence type="predicted"/>
<dbReference type="EMBL" id="KN881117">
    <property type="protein sequence ID" value="KIY60980.1"/>
    <property type="molecule type" value="Genomic_DNA"/>
</dbReference>
<dbReference type="Proteomes" id="UP000054007">
    <property type="component" value="Unassembled WGS sequence"/>
</dbReference>
<organism evidence="1 2">
    <name type="scientific">Cylindrobasidium torrendii FP15055 ss-10</name>
    <dbReference type="NCBI Taxonomy" id="1314674"/>
    <lineage>
        <taxon>Eukaryota</taxon>
        <taxon>Fungi</taxon>
        <taxon>Dikarya</taxon>
        <taxon>Basidiomycota</taxon>
        <taxon>Agaricomycotina</taxon>
        <taxon>Agaricomycetes</taxon>
        <taxon>Agaricomycetidae</taxon>
        <taxon>Agaricales</taxon>
        <taxon>Marasmiineae</taxon>
        <taxon>Physalacriaceae</taxon>
        <taxon>Cylindrobasidium</taxon>
    </lineage>
</organism>
<dbReference type="AlphaFoldDB" id="A0A0D7ASI1"/>
<name>A0A0D7ASI1_9AGAR</name>
<reference evidence="1 2" key="1">
    <citation type="journal article" date="2015" name="Fungal Genet. Biol.">
        <title>Evolution of novel wood decay mechanisms in Agaricales revealed by the genome sequences of Fistulina hepatica and Cylindrobasidium torrendii.</title>
        <authorList>
            <person name="Floudas D."/>
            <person name="Held B.W."/>
            <person name="Riley R."/>
            <person name="Nagy L.G."/>
            <person name="Koehler G."/>
            <person name="Ransdell A.S."/>
            <person name="Younus H."/>
            <person name="Chow J."/>
            <person name="Chiniquy J."/>
            <person name="Lipzen A."/>
            <person name="Tritt A."/>
            <person name="Sun H."/>
            <person name="Haridas S."/>
            <person name="LaButti K."/>
            <person name="Ohm R.A."/>
            <person name="Kues U."/>
            <person name="Blanchette R.A."/>
            <person name="Grigoriev I.V."/>
            <person name="Minto R.E."/>
            <person name="Hibbett D.S."/>
        </authorList>
    </citation>
    <scope>NUCLEOTIDE SEQUENCE [LARGE SCALE GENOMIC DNA]</scope>
    <source>
        <strain evidence="1 2">FP15055 ss-10</strain>
    </source>
</reference>
<accession>A0A0D7ASI1</accession>
<gene>
    <name evidence="1" type="ORF">CYLTODRAFT_481116</name>
</gene>
<keyword evidence="2" id="KW-1185">Reference proteome</keyword>